<evidence type="ECO:0000313" key="3">
    <source>
        <dbReference type="Proteomes" id="UP001524501"/>
    </source>
</evidence>
<dbReference type="SUPFAM" id="SSF53335">
    <property type="entry name" value="S-adenosyl-L-methionine-dependent methyltransferases"/>
    <property type="match status" value="1"/>
</dbReference>
<dbReference type="GO" id="GO:0008168">
    <property type="term" value="F:methyltransferase activity"/>
    <property type="evidence" value="ECO:0007669"/>
    <property type="project" value="UniProtKB-KW"/>
</dbReference>
<evidence type="ECO:0000313" key="2">
    <source>
        <dbReference type="EMBL" id="MCQ4121200.1"/>
    </source>
</evidence>
<dbReference type="InterPro" id="IPR029063">
    <property type="entry name" value="SAM-dependent_MTases_sf"/>
</dbReference>
<dbReference type="Gene3D" id="3.40.50.150">
    <property type="entry name" value="Vaccinia Virus protein VP39"/>
    <property type="match status" value="1"/>
</dbReference>
<dbReference type="InterPro" id="IPR013216">
    <property type="entry name" value="Methyltransf_11"/>
</dbReference>
<organism evidence="2 3">
    <name type="scientific">Rhodococcus tibetensis</name>
    <dbReference type="NCBI Taxonomy" id="2965064"/>
    <lineage>
        <taxon>Bacteria</taxon>
        <taxon>Bacillati</taxon>
        <taxon>Actinomycetota</taxon>
        <taxon>Actinomycetes</taxon>
        <taxon>Mycobacteriales</taxon>
        <taxon>Nocardiaceae</taxon>
        <taxon>Rhodococcus</taxon>
    </lineage>
</organism>
<gene>
    <name evidence="2" type="ORF">NOF53_18860</name>
</gene>
<dbReference type="GO" id="GO:0032259">
    <property type="term" value="P:methylation"/>
    <property type="evidence" value="ECO:0007669"/>
    <property type="project" value="UniProtKB-KW"/>
</dbReference>
<dbReference type="EMBL" id="JANFQF010000016">
    <property type="protein sequence ID" value="MCQ4121200.1"/>
    <property type="molecule type" value="Genomic_DNA"/>
</dbReference>
<proteinExistence type="predicted"/>
<dbReference type="RefSeq" id="WP_255971492.1">
    <property type="nucleotide sequence ID" value="NZ_JANFQF010000016.1"/>
</dbReference>
<protein>
    <submittedName>
        <fullName evidence="2">Class I SAM-dependent methyltransferase</fullName>
    </submittedName>
</protein>
<keyword evidence="2" id="KW-0489">Methyltransferase</keyword>
<keyword evidence="2" id="KW-0808">Transferase</keyword>
<name>A0ABT1QHD0_9NOCA</name>
<keyword evidence="3" id="KW-1185">Reference proteome</keyword>
<sequence length="233" mass="25783">MSVGERSIGEYLISSRSMAEYRAMFALGDADLTGRVLDCPGGGASFTASAHQLGVDAMAVDPVYRRTAAKIAEHVREEVARGAQWATDHADDYRWEFYGNPDGHHRMRRESAEKFGADIVANPRRYRAGALPRLPFADGTFDLVLSSHLLFTYADRLDYNFHRAALRELARVAKGEVRVFPLVNQAGDPVDELLPPLLVELESWGLQPRVGKVDYQFQRGADAMLVFNGGTGP</sequence>
<evidence type="ECO:0000259" key="1">
    <source>
        <dbReference type="Pfam" id="PF08241"/>
    </source>
</evidence>
<dbReference type="Pfam" id="PF08241">
    <property type="entry name" value="Methyltransf_11"/>
    <property type="match status" value="1"/>
</dbReference>
<reference evidence="2 3" key="1">
    <citation type="submission" date="2022-07" db="EMBL/GenBank/DDBJ databases">
        <title>Degradation activity of malathion, p-nitrophenol and potential low-temperature adaptation strategy of Rhodococcus sp. FXJ9.536.</title>
        <authorList>
            <person name="Huang J."/>
            <person name="Huang Y."/>
        </authorList>
    </citation>
    <scope>NUCLEOTIDE SEQUENCE [LARGE SCALE GENOMIC DNA]</scope>
    <source>
        <strain evidence="2 3">FXJ9.536</strain>
    </source>
</reference>
<comment type="caution">
    <text evidence="2">The sequence shown here is derived from an EMBL/GenBank/DDBJ whole genome shotgun (WGS) entry which is preliminary data.</text>
</comment>
<feature type="domain" description="Methyltransferase type 11" evidence="1">
    <location>
        <begin position="101"/>
        <end position="175"/>
    </location>
</feature>
<accession>A0ABT1QHD0</accession>
<dbReference type="Proteomes" id="UP001524501">
    <property type="component" value="Unassembled WGS sequence"/>
</dbReference>